<protein>
    <submittedName>
        <fullName evidence="1">Uncharacterized protein</fullName>
    </submittedName>
</protein>
<accession>A0A6V8MUU1</accession>
<dbReference type="EMBL" id="BLXY01000002">
    <property type="protein sequence ID" value="GFO63654.1"/>
    <property type="molecule type" value="Genomic_DNA"/>
</dbReference>
<sequence length="121" mass="13255">MGASIENQIQEVISRYKDSVHLRVSDAYPDGGVAGGLDLLYMRLERAALNQVCDGDATFSRYAIWANTLRDTIISCIRELGEDAANLEAIKILVQVANALSAFSDIQGLFEQRQMATSEGE</sequence>
<dbReference type="Proteomes" id="UP000568888">
    <property type="component" value="Unassembled WGS sequence"/>
</dbReference>
<name>A0A6V8MUU1_9BACT</name>
<dbReference type="AlphaFoldDB" id="A0A6V8MUU1"/>
<reference evidence="2" key="1">
    <citation type="submission" date="2020-06" db="EMBL/GenBank/DDBJ databases">
        <title>Draft genomic sequecing of Geomonas sp. Red736.</title>
        <authorList>
            <person name="Itoh H."/>
            <person name="Xu Z.X."/>
            <person name="Ushijima N."/>
            <person name="Masuda Y."/>
            <person name="Shiratori Y."/>
            <person name="Senoo K."/>
        </authorList>
    </citation>
    <scope>NUCLEOTIDE SEQUENCE [LARGE SCALE GENOMIC DNA]</scope>
    <source>
        <strain evidence="2">Red736</strain>
    </source>
</reference>
<evidence type="ECO:0000313" key="1">
    <source>
        <dbReference type="EMBL" id="GFO63654.1"/>
    </source>
</evidence>
<proteinExistence type="predicted"/>
<organism evidence="1 2">
    <name type="scientific">Geomonas paludis</name>
    <dbReference type="NCBI Taxonomy" id="2740185"/>
    <lineage>
        <taxon>Bacteria</taxon>
        <taxon>Pseudomonadati</taxon>
        <taxon>Thermodesulfobacteriota</taxon>
        <taxon>Desulfuromonadia</taxon>
        <taxon>Geobacterales</taxon>
        <taxon>Geobacteraceae</taxon>
        <taxon>Geomonas</taxon>
    </lineage>
</organism>
<gene>
    <name evidence="1" type="ORF">GMPD_15730</name>
</gene>
<comment type="caution">
    <text evidence="1">The sequence shown here is derived from an EMBL/GenBank/DDBJ whole genome shotgun (WGS) entry which is preliminary data.</text>
</comment>
<evidence type="ECO:0000313" key="2">
    <source>
        <dbReference type="Proteomes" id="UP000568888"/>
    </source>
</evidence>
<dbReference type="RefSeq" id="WP_183346496.1">
    <property type="nucleotide sequence ID" value="NZ_BLXY01000002.1"/>
</dbReference>